<proteinExistence type="predicted"/>
<feature type="non-terminal residue" evidence="4">
    <location>
        <position position="287"/>
    </location>
</feature>
<name>A0A8H6J3Y7_9PEZI</name>
<dbReference type="Gene3D" id="3.40.50.300">
    <property type="entry name" value="P-loop containing nucleotide triphosphate hydrolases"/>
    <property type="match status" value="1"/>
</dbReference>
<dbReference type="AlphaFoldDB" id="A0A8H6J3Y7"/>
<dbReference type="PROSITE" id="PS50837">
    <property type="entry name" value="NACHT"/>
    <property type="match status" value="1"/>
</dbReference>
<reference evidence="4" key="1">
    <citation type="journal article" date="2020" name="Phytopathology">
        <title>Genome Sequence Resources of Colletotrichum truncatum, C. plurivorum, C. musicola, and C. sojae: Four Species Pathogenic to Soybean (Glycine max).</title>
        <authorList>
            <person name="Rogerio F."/>
            <person name="Boufleur T.R."/>
            <person name="Ciampi-Guillardi M."/>
            <person name="Sukno S.A."/>
            <person name="Thon M.R."/>
            <person name="Massola Junior N.S."/>
            <person name="Baroncelli R."/>
        </authorList>
    </citation>
    <scope>NUCLEOTIDE SEQUENCE</scope>
    <source>
        <strain evidence="4">LFN00145</strain>
    </source>
</reference>
<dbReference type="InterPro" id="IPR056884">
    <property type="entry name" value="NPHP3-like_N"/>
</dbReference>
<evidence type="ECO:0000256" key="1">
    <source>
        <dbReference type="ARBA" id="ARBA00022737"/>
    </source>
</evidence>
<dbReference type="SUPFAM" id="SSF52540">
    <property type="entry name" value="P-loop containing nucleoside triphosphate hydrolases"/>
    <property type="match status" value="1"/>
</dbReference>
<dbReference type="PANTHER" id="PTHR10039">
    <property type="entry name" value="AMELOGENIN"/>
    <property type="match status" value="1"/>
</dbReference>
<keyword evidence="5" id="KW-1185">Reference proteome</keyword>
<evidence type="ECO:0000313" key="5">
    <source>
        <dbReference type="Proteomes" id="UP000654918"/>
    </source>
</evidence>
<feature type="domain" description="NACHT" evidence="3">
    <location>
        <begin position="92"/>
        <end position="244"/>
    </location>
</feature>
<sequence>MGTGNTFSNLGTGSQNVISSGTQNNNSGSGSQYITTIHQDSDTNLLADLRVTDPRDDKKRIQQTKGGLLKDSYVWVLQNPDFCQWRDDKDQRLLWVKGDPGKGKTMLLCGIIDDLQATRKGKPLSYFFCQATDERLNTATAVLRGLIFMLLDQDRSLVSYIKKKYDQAGKALFQDINAWQAMSEIFKDMLRDSKLQGIYLLVDALDECSNGLDQLIDLITETSRSTSTKWLVSSRNWSQIEEQLRTVAQRLSLEVNASSVSAAVKFYIKHEVKELAKAKKYSSQTRT</sequence>
<dbReference type="InterPro" id="IPR007111">
    <property type="entry name" value="NACHT_NTPase"/>
</dbReference>
<evidence type="ECO:0000259" key="3">
    <source>
        <dbReference type="PROSITE" id="PS50837"/>
    </source>
</evidence>
<keyword evidence="1" id="KW-0677">Repeat</keyword>
<comment type="caution">
    <text evidence="4">The sequence shown here is derived from an EMBL/GenBank/DDBJ whole genome shotgun (WGS) entry which is preliminary data.</text>
</comment>
<feature type="region of interest" description="Disordered" evidence="2">
    <location>
        <begin position="1"/>
        <end position="33"/>
    </location>
</feature>
<dbReference type="InterPro" id="IPR027417">
    <property type="entry name" value="P-loop_NTPase"/>
</dbReference>
<dbReference type="EMBL" id="WIGO01000715">
    <property type="protein sequence ID" value="KAF6805912.1"/>
    <property type="molecule type" value="Genomic_DNA"/>
</dbReference>
<dbReference type="FunFam" id="3.40.50.300:FF:001638">
    <property type="entry name" value="NACHT and WD40 domain protein"/>
    <property type="match status" value="1"/>
</dbReference>
<accession>A0A8H6J3Y7</accession>
<dbReference type="Proteomes" id="UP000654918">
    <property type="component" value="Unassembled WGS sequence"/>
</dbReference>
<gene>
    <name evidence="4" type="ORF">CPLU01_15947</name>
</gene>
<feature type="compositionally biased region" description="Polar residues" evidence="2">
    <location>
        <begin position="1"/>
        <end position="18"/>
    </location>
</feature>
<protein>
    <submittedName>
        <fullName evidence="4">Vegetative incompatibility protein het-e-1</fullName>
    </submittedName>
</protein>
<organism evidence="4 5">
    <name type="scientific">Colletotrichum plurivorum</name>
    <dbReference type="NCBI Taxonomy" id="2175906"/>
    <lineage>
        <taxon>Eukaryota</taxon>
        <taxon>Fungi</taxon>
        <taxon>Dikarya</taxon>
        <taxon>Ascomycota</taxon>
        <taxon>Pezizomycotina</taxon>
        <taxon>Sordariomycetes</taxon>
        <taxon>Hypocreomycetidae</taxon>
        <taxon>Glomerellales</taxon>
        <taxon>Glomerellaceae</taxon>
        <taxon>Colletotrichum</taxon>
        <taxon>Colletotrichum orchidearum species complex</taxon>
    </lineage>
</organism>
<feature type="compositionally biased region" description="Low complexity" evidence="2">
    <location>
        <begin position="19"/>
        <end position="32"/>
    </location>
</feature>
<evidence type="ECO:0000313" key="4">
    <source>
        <dbReference type="EMBL" id="KAF6805912.1"/>
    </source>
</evidence>
<dbReference type="Pfam" id="PF24883">
    <property type="entry name" value="NPHP3_N"/>
    <property type="match status" value="1"/>
</dbReference>
<evidence type="ECO:0000256" key="2">
    <source>
        <dbReference type="SAM" id="MobiDB-lite"/>
    </source>
</evidence>